<evidence type="ECO:0000313" key="2">
    <source>
        <dbReference type="EMBL" id="SHH21357.1"/>
    </source>
</evidence>
<feature type="domain" description="Peptidase MA-like" evidence="1">
    <location>
        <begin position="150"/>
        <end position="266"/>
    </location>
</feature>
<evidence type="ECO:0000313" key="3">
    <source>
        <dbReference type="Proteomes" id="UP000242329"/>
    </source>
</evidence>
<gene>
    <name evidence="2" type="ORF">SAMN02745221_01938</name>
</gene>
<dbReference type="STRING" id="1123382.SAMN02745221_01938"/>
<dbReference type="OrthoDB" id="9787613at2"/>
<dbReference type="InterPro" id="IPR039568">
    <property type="entry name" value="Peptidase_MA-like_dom"/>
</dbReference>
<protein>
    <submittedName>
        <fullName evidence="2">Peptidase MA superfamily protein</fullName>
    </submittedName>
</protein>
<accession>A0A1M5R4M8</accession>
<sequence>MPGFLRLAGETKNCGLIWVLLILFLLGMRNFPFFIRTAASQEIALKTRDFKVMETEHYVIKYTDRNEDSMHIVAKTAEEAYNEVCAWFGEKPSFKPILVVYPDTASLAASLGWDRDEKAMGVYWAGTIRILAPEAYLGPEEMKAKFKKEGPLVHEFAHLMVDEITRGNYNRWLTEGIAQYVEKKITGFVFEKPFADEKIKYYKLSELSRDFDRLNQNIAYWQSLEIIEYIAQVYGEDKIFSLLRYLGQGYNLNRALQEALGIPYTAWEQELYARWENLGREV</sequence>
<dbReference type="AlphaFoldDB" id="A0A1M5R4M8"/>
<dbReference type="SUPFAM" id="SSF55486">
    <property type="entry name" value="Metalloproteases ('zincins'), catalytic domain"/>
    <property type="match status" value="1"/>
</dbReference>
<dbReference type="EMBL" id="FQWY01000043">
    <property type="protein sequence ID" value="SHH21357.1"/>
    <property type="molecule type" value="Genomic_DNA"/>
</dbReference>
<proteinExistence type="predicted"/>
<keyword evidence="3" id="KW-1185">Reference proteome</keyword>
<name>A0A1M5R4M8_9FIRM</name>
<reference evidence="3" key="1">
    <citation type="submission" date="2016-11" db="EMBL/GenBank/DDBJ databases">
        <authorList>
            <person name="Varghese N."/>
            <person name="Submissions S."/>
        </authorList>
    </citation>
    <scope>NUCLEOTIDE SEQUENCE [LARGE SCALE GENOMIC DNA]</scope>
    <source>
        <strain evidence="3">DSM 11003</strain>
    </source>
</reference>
<dbReference type="RefSeq" id="WP_073093271.1">
    <property type="nucleotide sequence ID" value="NZ_FQWY01000043.1"/>
</dbReference>
<evidence type="ECO:0000259" key="1">
    <source>
        <dbReference type="Pfam" id="PF13485"/>
    </source>
</evidence>
<organism evidence="2 3">
    <name type="scientific">Thermosyntropha lipolytica DSM 11003</name>
    <dbReference type="NCBI Taxonomy" id="1123382"/>
    <lineage>
        <taxon>Bacteria</taxon>
        <taxon>Bacillati</taxon>
        <taxon>Bacillota</taxon>
        <taxon>Clostridia</taxon>
        <taxon>Eubacteriales</taxon>
        <taxon>Syntrophomonadaceae</taxon>
        <taxon>Thermosyntropha</taxon>
    </lineage>
</organism>
<dbReference type="Proteomes" id="UP000242329">
    <property type="component" value="Unassembled WGS sequence"/>
</dbReference>
<dbReference type="Pfam" id="PF13485">
    <property type="entry name" value="Peptidase_MA_2"/>
    <property type="match status" value="1"/>
</dbReference>